<comment type="catalytic activity">
    <reaction evidence="8">
        <text>a 3'-end 3'-phospho-ribonucleotide-RNA + a 5'-end dephospho-ribonucleoside-RNA + GTP = a ribonucleotidyl-ribonucleotide-RNA + GMP + diphosphate</text>
        <dbReference type="Rhea" id="RHEA:68076"/>
        <dbReference type="Rhea" id="RHEA-COMP:10463"/>
        <dbReference type="Rhea" id="RHEA-COMP:13936"/>
        <dbReference type="Rhea" id="RHEA-COMP:17355"/>
        <dbReference type="ChEBI" id="CHEBI:33019"/>
        <dbReference type="ChEBI" id="CHEBI:37565"/>
        <dbReference type="ChEBI" id="CHEBI:58115"/>
        <dbReference type="ChEBI" id="CHEBI:83062"/>
        <dbReference type="ChEBI" id="CHEBI:138284"/>
        <dbReference type="ChEBI" id="CHEBI:173118"/>
        <dbReference type="EC" id="6.5.1.8"/>
    </reaction>
</comment>
<name>X0U7N9_9ZZZZ</name>
<dbReference type="GO" id="GO:0003972">
    <property type="term" value="F:RNA ligase (ATP) activity"/>
    <property type="evidence" value="ECO:0007669"/>
    <property type="project" value="TreeGrafter"/>
</dbReference>
<dbReference type="GO" id="GO:0005525">
    <property type="term" value="F:GTP binding"/>
    <property type="evidence" value="ECO:0007669"/>
    <property type="project" value="UniProtKB-KW"/>
</dbReference>
<evidence type="ECO:0000256" key="4">
    <source>
        <dbReference type="ARBA" id="ARBA00022723"/>
    </source>
</evidence>
<dbReference type="PANTHER" id="PTHR11118">
    <property type="entry name" value="RNA-SPLICING LIGASE RTCB HOMOLOG"/>
    <property type="match status" value="1"/>
</dbReference>
<dbReference type="EMBL" id="BARS01006225">
    <property type="protein sequence ID" value="GAF84495.1"/>
    <property type="molecule type" value="Genomic_DNA"/>
</dbReference>
<dbReference type="InterPro" id="IPR001233">
    <property type="entry name" value="RtcB"/>
</dbReference>
<sequence>MGKYDVQPRQVSEFVWEVPQFGKMNVPVRLYADSRLLEQALSEKVLEQAINVAFLPGIVRASYAMPDAHWGYGFPIGGVAAFDPENGGVLSPGGIGFDINCGVRLIRTDLEAESIRPRLQQLIDALYNEVPCGVGSSKAIRKLSRTDMEEVMREGARWAVRNGYGREEDLVRTEAGGALKGADPGQISQKAFQRGAPQMGTLGSGNHFLEIDEVNEIFDRRVAEAFGVAEGTVALQIH</sequence>
<dbReference type="GO" id="GO:0046872">
    <property type="term" value="F:metal ion binding"/>
    <property type="evidence" value="ECO:0007669"/>
    <property type="project" value="UniProtKB-KW"/>
</dbReference>
<dbReference type="Gene3D" id="3.90.1860.10">
    <property type="entry name" value="tRNA-splicing ligase RtcB"/>
    <property type="match status" value="1"/>
</dbReference>
<dbReference type="GO" id="GO:0170057">
    <property type="term" value="F:RNA ligase (GTP) activity"/>
    <property type="evidence" value="ECO:0007669"/>
    <property type="project" value="UniProtKB-EC"/>
</dbReference>
<dbReference type="SUPFAM" id="SSF103365">
    <property type="entry name" value="Hypothetical protein PH1602"/>
    <property type="match status" value="1"/>
</dbReference>
<dbReference type="PANTHER" id="PTHR11118:SF1">
    <property type="entry name" value="RNA-SPLICING LIGASE RTCB HOMOLOG"/>
    <property type="match status" value="1"/>
</dbReference>
<evidence type="ECO:0000256" key="1">
    <source>
        <dbReference type="ARBA" id="ARBA00001936"/>
    </source>
</evidence>
<keyword evidence="6" id="KW-0342">GTP-binding</keyword>
<comment type="cofactor">
    <cofactor evidence="1">
        <name>Mn(2+)</name>
        <dbReference type="ChEBI" id="CHEBI:29035"/>
    </cofactor>
</comment>
<keyword evidence="7" id="KW-0464">Manganese</keyword>
<evidence type="ECO:0000256" key="6">
    <source>
        <dbReference type="ARBA" id="ARBA00023134"/>
    </source>
</evidence>
<dbReference type="EC" id="6.5.1.8" evidence="2"/>
<comment type="caution">
    <text evidence="9">The sequence shown here is derived from an EMBL/GenBank/DDBJ whole genome shotgun (WGS) entry which is preliminary data.</text>
</comment>
<dbReference type="InterPro" id="IPR036025">
    <property type="entry name" value="RtcB-like_sf"/>
</dbReference>
<keyword evidence="5" id="KW-0547">Nucleotide-binding</keyword>
<evidence type="ECO:0000313" key="9">
    <source>
        <dbReference type="EMBL" id="GAF84495.1"/>
    </source>
</evidence>
<protein>
    <recommendedName>
        <fullName evidence="2">3'-phosphate/5'-hydroxy nucleic acid ligase</fullName>
        <ecNumber evidence="2">6.5.1.8</ecNumber>
    </recommendedName>
</protein>
<keyword evidence="3" id="KW-0436">Ligase</keyword>
<gene>
    <name evidence="9" type="ORF">S01H1_12161</name>
</gene>
<organism evidence="9">
    <name type="scientific">marine sediment metagenome</name>
    <dbReference type="NCBI Taxonomy" id="412755"/>
    <lineage>
        <taxon>unclassified sequences</taxon>
        <taxon>metagenomes</taxon>
        <taxon>ecological metagenomes</taxon>
    </lineage>
</organism>
<proteinExistence type="predicted"/>
<dbReference type="AlphaFoldDB" id="X0U7N9"/>
<evidence type="ECO:0000256" key="2">
    <source>
        <dbReference type="ARBA" id="ARBA00012726"/>
    </source>
</evidence>
<keyword evidence="4" id="KW-0479">Metal-binding</keyword>
<evidence type="ECO:0000256" key="5">
    <source>
        <dbReference type="ARBA" id="ARBA00022741"/>
    </source>
</evidence>
<feature type="non-terminal residue" evidence="9">
    <location>
        <position position="238"/>
    </location>
</feature>
<accession>X0U7N9</accession>
<reference evidence="9" key="1">
    <citation type="journal article" date="2014" name="Front. Microbiol.">
        <title>High frequency of phylogenetically diverse reductive dehalogenase-homologous genes in deep subseafloor sedimentary metagenomes.</title>
        <authorList>
            <person name="Kawai M."/>
            <person name="Futagami T."/>
            <person name="Toyoda A."/>
            <person name="Takaki Y."/>
            <person name="Nishi S."/>
            <person name="Hori S."/>
            <person name="Arai W."/>
            <person name="Tsubouchi T."/>
            <person name="Morono Y."/>
            <person name="Uchiyama I."/>
            <person name="Ito T."/>
            <person name="Fujiyama A."/>
            <person name="Inagaki F."/>
            <person name="Takami H."/>
        </authorList>
    </citation>
    <scope>NUCLEOTIDE SEQUENCE</scope>
    <source>
        <strain evidence="9">Expedition CK06-06</strain>
    </source>
</reference>
<dbReference type="Pfam" id="PF01139">
    <property type="entry name" value="RtcB"/>
    <property type="match status" value="1"/>
</dbReference>
<evidence type="ECO:0000256" key="8">
    <source>
        <dbReference type="ARBA" id="ARBA00047746"/>
    </source>
</evidence>
<dbReference type="GO" id="GO:0006396">
    <property type="term" value="P:RNA processing"/>
    <property type="evidence" value="ECO:0007669"/>
    <property type="project" value="InterPro"/>
</dbReference>
<evidence type="ECO:0000256" key="7">
    <source>
        <dbReference type="ARBA" id="ARBA00023211"/>
    </source>
</evidence>
<evidence type="ECO:0000256" key="3">
    <source>
        <dbReference type="ARBA" id="ARBA00022598"/>
    </source>
</evidence>